<name>A0AAW6BEP0_LACAM</name>
<evidence type="ECO:0000313" key="1">
    <source>
        <dbReference type="EMBL" id="MDB6247717.1"/>
    </source>
</evidence>
<reference evidence="1" key="2">
    <citation type="submission" date="2022-10" db="EMBL/GenBank/DDBJ databases">
        <authorList>
            <person name="Kostovova I."/>
            <person name="Moravkova M."/>
            <person name="Pechar R."/>
        </authorList>
    </citation>
    <scope>NUCLEOTIDE SEQUENCE</scope>
    <source>
        <strain evidence="1">M597B</strain>
    </source>
</reference>
<evidence type="ECO:0000313" key="2">
    <source>
        <dbReference type="Proteomes" id="UP001141961"/>
    </source>
</evidence>
<sequence>MNGLTDIEWKMFNQAKFLEALGLEFDQKYGAFDFISQYGFDTLANYADYFMDPQKLHLKDNIKLSDVIDLFYFDMEVRKQVISAMELFEKVFKQAMQYVISKRATDQYTSYTADEYLNKSYTYENKVDGVHDVIRRGSLKNRFRRVRSDLRKKDPNKDNVTPKEMVNNLYFNNVSDWYFLLNESLRKEINNYIVNGFKYEKINNDGDYEYVENIIRLCNGFRNQRP</sequence>
<organism evidence="1 2">
    <name type="scientific">Lactobacillus amylovorus</name>
    <dbReference type="NCBI Taxonomy" id="1604"/>
    <lineage>
        <taxon>Bacteria</taxon>
        <taxon>Bacillati</taxon>
        <taxon>Bacillota</taxon>
        <taxon>Bacilli</taxon>
        <taxon>Lactobacillales</taxon>
        <taxon>Lactobacillaceae</taxon>
        <taxon>Lactobacillus</taxon>
    </lineage>
</organism>
<dbReference type="Pfam" id="PF07751">
    <property type="entry name" value="Abi_2"/>
    <property type="match status" value="1"/>
</dbReference>
<dbReference type="InterPro" id="IPR011664">
    <property type="entry name" value="Abi_system_AbiD/AbiF-like"/>
</dbReference>
<reference evidence="1" key="1">
    <citation type="journal article" date="2022" name="Microorganisms">
        <title>Antibiotic Susceptibility, Resistance Gene Determinants and Corresponding Genomic Regions in Lactobacillus amylovorus Isolates Derived from Wild Boars and Domestic Pigs.</title>
        <authorList>
            <person name="Moravkova M."/>
            <person name="Kostovova I."/>
            <person name="Kavanova K."/>
            <person name="Pechar R."/>
            <person name="Stanek S."/>
            <person name="Brychta A."/>
            <person name="Zeman M."/>
            <person name="Kubasova T."/>
        </authorList>
    </citation>
    <scope>NUCLEOTIDE SEQUENCE</scope>
    <source>
        <strain evidence="1">M597B</strain>
    </source>
</reference>
<comment type="caution">
    <text evidence="1">The sequence shown here is derived from an EMBL/GenBank/DDBJ whole genome shotgun (WGS) entry which is preliminary data.</text>
</comment>
<protein>
    <submittedName>
        <fullName evidence="1">Abi family protein</fullName>
    </submittedName>
</protein>
<gene>
    <name evidence="1" type="ORF">ODV14_10700</name>
</gene>
<dbReference type="Proteomes" id="UP001141961">
    <property type="component" value="Unassembled WGS sequence"/>
</dbReference>
<dbReference type="AlphaFoldDB" id="A0AAW6BEP0"/>
<dbReference type="RefSeq" id="WP_271327310.1">
    <property type="nucleotide sequence ID" value="NZ_JAOTHC010000048.1"/>
</dbReference>
<dbReference type="EMBL" id="JAOTHD010000082">
    <property type="protein sequence ID" value="MDB6247717.1"/>
    <property type="molecule type" value="Genomic_DNA"/>
</dbReference>
<accession>A0AAW6BEP0</accession>
<proteinExistence type="predicted"/>